<accession>A0A654LSX7</accession>
<proteinExistence type="predicted"/>
<dbReference type="KEGG" id="taa:NMY3_00270"/>
<feature type="domain" description="Peptidase S8/S53" evidence="1">
    <location>
        <begin position="13"/>
        <end position="86"/>
    </location>
</feature>
<dbReference type="InterPro" id="IPR000209">
    <property type="entry name" value="Peptidase_S8/S53_dom"/>
</dbReference>
<evidence type="ECO:0000313" key="2">
    <source>
        <dbReference type="EMBL" id="ALI34484.1"/>
    </source>
</evidence>
<name>A0A654LSX7_9ARCH</name>
<dbReference type="GO" id="GO:0004252">
    <property type="term" value="F:serine-type endopeptidase activity"/>
    <property type="evidence" value="ECO:0007669"/>
    <property type="project" value="InterPro"/>
</dbReference>
<dbReference type="Pfam" id="PF00082">
    <property type="entry name" value="Peptidase_S8"/>
    <property type="match status" value="1"/>
</dbReference>
<dbReference type="SUPFAM" id="SSF52743">
    <property type="entry name" value="Subtilisin-like"/>
    <property type="match status" value="1"/>
</dbReference>
<gene>
    <name evidence="2" type="primary">prcA_1</name>
    <name evidence="2" type="ORF">NMY3_00270</name>
</gene>
<evidence type="ECO:0000313" key="3">
    <source>
        <dbReference type="Proteomes" id="UP000058925"/>
    </source>
</evidence>
<reference evidence="3" key="1">
    <citation type="submission" date="2015-10" db="EMBL/GenBank/DDBJ databases">
        <title>Niche specialization of a soil ammonia-oxidizing archaeon, Candidatus Nitrosocosmicus oleophilus.</title>
        <authorList>
            <person name="Jung M.-Y."/>
            <person name="Rhee S.-K."/>
        </authorList>
    </citation>
    <scope>NUCLEOTIDE SEQUENCE [LARGE SCALE GENOMIC DNA]</scope>
    <source>
        <strain evidence="3">MY3</strain>
    </source>
</reference>
<dbReference type="Proteomes" id="UP000058925">
    <property type="component" value="Chromosome"/>
</dbReference>
<keyword evidence="3" id="KW-1185">Reference proteome</keyword>
<dbReference type="Gene3D" id="3.40.50.200">
    <property type="entry name" value="Peptidase S8/S53 domain"/>
    <property type="match status" value="1"/>
</dbReference>
<dbReference type="PROSITE" id="PS51892">
    <property type="entry name" value="SUBTILASE"/>
    <property type="match status" value="1"/>
</dbReference>
<dbReference type="GO" id="GO:0006508">
    <property type="term" value="P:proteolysis"/>
    <property type="evidence" value="ECO:0007669"/>
    <property type="project" value="UniProtKB-KW"/>
</dbReference>
<dbReference type="EC" id="3.4.21.-" evidence="2"/>
<organism evidence="2 3">
    <name type="scientific">Candidatus Nitrosocosmicus oleophilus</name>
    <dbReference type="NCBI Taxonomy" id="1353260"/>
    <lineage>
        <taxon>Archaea</taxon>
        <taxon>Nitrososphaerota</taxon>
        <taxon>Nitrososphaeria</taxon>
        <taxon>Nitrososphaerales</taxon>
        <taxon>Nitrososphaeraceae</taxon>
        <taxon>Candidatus Nitrosocosmicus</taxon>
    </lineage>
</organism>
<sequence>MISTTDMTGSLWYDPSNDYITGFFGTSAAVPHLSGLAGLIFSVYPDINPEEARNIIERTADKVGTLPYSKDPDHSNGTWNIEMGYGGINDLRAILAAASLNPDSPWYREVIIEGPMVLHDYEDFGDDEEKTASFNGGVPATYQLGPFDTHVDIPVWIEKVGGEVRGEIRLTLDWKTNSSIDVNYNIRLYEGTSEDTTDLDGEKSGLLNVPKDGVGNLNETVLNDDEGDNDFIKLDLKITNNKRI</sequence>
<dbReference type="EMBL" id="CP012850">
    <property type="protein sequence ID" value="ALI34484.1"/>
    <property type="molecule type" value="Genomic_DNA"/>
</dbReference>
<dbReference type="AlphaFoldDB" id="A0A654LSX7"/>
<dbReference type="InterPro" id="IPR036852">
    <property type="entry name" value="Peptidase_S8/S53_dom_sf"/>
</dbReference>
<keyword evidence="2" id="KW-0645">Protease</keyword>
<protein>
    <submittedName>
        <fullName evidence="2">Calcium-dependent protease</fullName>
        <ecNumber evidence="2">3.4.21.-</ecNumber>
    </submittedName>
</protein>
<keyword evidence="2" id="KW-0378">Hydrolase</keyword>
<evidence type="ECO:0000259" key="1">
    <source>
        <dbReference type="Pfam" id="PF00082"/>
    </source>
</evidence>